<evidence type="ECO:0000313" key="1">
    <source>
        <dbReference type="EMBL" id="GAI53292.1"/>
    </source>
</evidence>
<dbReference type="AlphaFoldDB" id="X1PAE7"/>
<feature type="non-terminal residue" evidence="1">
    <location>
        <position position="119"/>
    </location>
</feature>
<protein>
    <submittedName>
        <fullName evidence="1">Uncharacterized protein</fullName>
    </submittedName>
</protein>
<dbReference type="EMBL" id="BARV01043044">
    <property type="protein sequence ID" value="GAI53292.1"/>
    <property type="molecule type" value="Genomic_DNA"/>
</dbReference>
<name>X1PAE7_9ZZZZ</name>
<reference evidence="1" key="1">
    <citation type="journal article" date="2014" name="Front. Microbiol.">
        <title>High frequency of phylogenetically diverse reductive dehalogenase-homologous genes in deep subseafloor sedimentary metagenomes.</title>
        <authorList>
            <person name="Kawai M."/>
            <person name="Futagami T."/>
            <person name="Toyoda A."/>
            <person name="Takaki Y."/>
            <person name="Nishi S."/>
            <person name="Hori S."/>
            <person name="Arai W."/>
            <person name="Tsubouchi T."/>
            <person name="Morono Y."/>
            <person name="Uchiyama I."/>
            <person name="Ito T."/>
            <person name="Fujiyama A."/>
            <person name="Inagaki F."/>
            <person name="Takami H."/>
        </authorList>
    </citation>
    <scope>NUCLEOTIDE SEQUENCE</scope>
    <source>
        <strain evidence="1">Expedition CK06-06</strain>
    </source>
</reference>
<feature type="non-terminal residue" evidence="1">
    <location>
        <position position="1"/>
    </location>
</feature>
<comment type="caution">
    <text evidence="1">The sequence shown here is derived from an EMBL/GenBank/DDBJ whole genome shotgun (WGS) entry which is preliminary data.</text>
</comment>
<accession>X1PAE7</accession>
<proteinExistence type="predicted"/>
<sequence>NIAPGNYTITTLVFTEIEKVIEYRYRGGGTTTIYETIETENLTRINALLDIIWQLTDELNATKGNYTEHMSLLTAIINTLGELTDSIEDMLPQELEEKENGDKWLPFIVFLAIVYKGEF</sequence>
<gene>
    <name evidence="1" type="ORF">S06H3_64438</name>
</gene>
<organism evidence="1">
    <name type="scientific">marine sediment metagenome</name>
    <dbReference type="NCBI Taxonomy" id="412755"/>
    <lineage>
        <taxon>unclassified sequences</taxon>
        <taxon>metagenomes</taxon>
        <taxon>ecological metagenomes</taxon>
    </lineage>
</organism>